<organism evidence="5 6">
    <name type="scientific">Sulfurimonas gotlandica (strain DSM 19862 / JCM 16533 / GD1)</name>
    <dbReference type="NCBI Taxonomy" id="929558"/>
    <lineage>
        <taxon>Bacteria</taxon>
        <taxon>Pseudomonadati</taxon>
        <taxon>Campylobacterota</taxon>
        <taxon>Epsilonproteobacteria</taxon>
        <taxon>Campylobacterales</taxon>
        <taxon>Sulfurimonadaceae</taxon>
        <taxon>Sulfurimonas</taxon>
    </lineage>
</organism>
<dbReference type="SUPFAM" id="SSF82171">
    <property type="entry name" value="DPP6 N-terminal domain-like"/>
    <property type="match status" value="1"/>
</dbReference>
<sequence length="1008" mass="113153">MKLLLLLFFFFGDLFAYSDVIFELDTKAHTSELKDIIITKDKDIITASKDTTIRVWDSNGKLKKKILGQIDTVIEGRVYTIALSYDERYLAVGGYMSEKGTAGVGNIRIYDYQTGKLLTLLKSHKDVVLSLDFSPDGKYLVSASGDKTTKIWNIKDNFILEDTIAFHLNPVRAVKIVKNNGDYLVVSGSDDEQIAMYSLNQRKVINSVKTEAWIFGLAASDEHIAATNGKNGIMIYDYKLNLVKNIVTKTQPTKLAYSKNGKYLISGCFNFPIEVNIYKAKARYIKKKSYNHHYNAVVNVGFLDDETAITVGAEKNEIYIWNINTGKIINKIIGDGQPIFSLGIKSNKIAWGNSDCKIVNCKKLEKSIDIEKYKIKRSLLKSDDFNTIKVDNGIYSLQLTSGDVGKVKDVIGAKLIIKKDNKEVGYILKTEVDGFVHKSYGWYKNYVISGGGGGALNIYNINGYRIASLHGHTGDILSLALDRDRLISAGTDQTIKIWDLSEIKDSSRELKINEEYISIIMNKYKISKENVLVQAKKLNDTNIYLKPKIQKIYPTLTLFISKDNEYIAYTNEGFFTASKNGGQYIGYHINHGPNKEAEYVTVDALYSTFYRPDLIQKALAGESLEKYAKNINIQKLLEDGLAPEVHILSSATKTDKQDMDLKVQVCPKAKGGYDNLTLLINDMPVSVIDTSRALKLKKKSQRDDCFIYDQTISLAGGKNTIGFRATNKAGNIESKPDYLEVTFDDTNLKKKVRSKLEQISGSQNVNDLHILAIAVNEYKDKDLALKYSINDATEMLKTIQDVAKPLFNKVHTYKLLDKEVTKENIKQAFKDIKSTREDVFLLYIAGHGITDEYNGNYYYIPYDFEDKDNTSAVQVQGVGQKDLMLGLSNITALKSLVLLDTCNSGSFVEANMQKTTTNRLARATGRATISASSKSQVALEGYEGHGVFTYTLIEALKGKGYKDDKKITINELNDYVEETLPDRTDKKWGYRQMPQSSMYGVDFNIGAK</sequence>
<evidence type="ECO:0000259" key="4">
    <source>
        <dbReference type="Pfam" id="PF00656"/>
    </source>
</evidence>
<dbReference type="STRING" id="929558.SMGD1_1488"/>
<dbReference type="EMBL" id="AFRZ01000001">
    <property type="protein sequence ID" value="EHP30012.1"/>
    <property type="molecule type" value="Genomic_DNA"/>
</dbReference>
<evidence type="ECO:0000313" key="6">
    <source>
        <dbReference type="Proteomes" id="UP000006431"/>
    </source>
</evidence>
<dbReference type="RefSeq" id="WP_008335667.1">
    <property type="nucleotide sequence ID" value="NZ_AFRZ01000001.1"/>
</dbReference>
<dbReference type="InterPro" id="IPR001680">
    <property type="entry name" value="WD40_rpt"/>
</dbReference>
<evidence type="ECO:0000313" key="5">
    <source>
        <dbReference type="EMBL" id="EHP30012.1"/>
    </source>
</evidence>
<evidence type="ECO:0000256" key="2">
    <source>
        <dbReference type="ARBA" id="ARBA00022737"/>
    </source>
</evidence>
<protein>
    <submittedName>
        <fullName evidence="5">Putative cysteine peptidase containing WD40 repe at domain</fullName>
    </submittedName>
</protein>
<dbReference type="PROSITE" id="PS50294">
    <property type="entry name" value="WD_REPEATS_REGION"/>
    <property type="match status" value="3"/>
</dbReference>
<dbReference type="InterPro" id="IPR020472">
    <property type="entry name" value="WD40_PAC1"/>
</dbReference>
<proteinExistence type="predicted"/>
<dbReference type="GO" id="GO:0006508">
    <property type="term" value="P:proteolysis"/>
    <property type="evidence" value="ECO:0007669"/>
    <property type="project" value="InterPro"/>
</dbReference>
<dbReference type="Gene3D" id="3.40.50.1460">
    <property type="match status" value="1"/>
</dbReference>
<keyword evidence="6" id="KW-1185">Reference proteome</keyword>
<feature type="repeat" description="WD" evidence="3">
    <location>
        <begin position="469"/>
        <end position="508"/>
    </location>
</feature>
<dbReference type="SMART" id="SM00320">
    <property type="entry name" value="WD40"/>
    <property type="match status" value="7"/>
</dbReference>
<accession>H1FT93</accession>
<dbReference type="PROSITE" id="PS50082">
    <property type="entry name" value="WD_REPEATS_2"/>
    <property type="match status" value="4"/>
</dbReference>
<dbReference type="Pfam" id="PF00400">
    <property type="entry name" value="WD40"/>
    <property type="match status" value="3"/>
</dbReference>
<dbReference type="Gene3D" id="2.130.10.10">
    <property type="entry name" value="YVTN repeat-like/Quinoprotein amine dehydrogenase"/>
    <property type="match status" value="3"/>
</dbReference>
<dbReference type="InterPro" id="IPR019775">
    <property type="entry name" value="WD40_repeat_CS"/>
</dbReference>
<dbReference type="InterPro" id="IPR011600">
    <property type="entry name" value="Pept_C14_caspase"/>
</dbReference>
<accession>B6BHL4</accession>
<dbReference type="Pfam" id="PF00656">
    <property type="entry name" value="Peptidase_C14"/>
    <property type="match status" value="1"/>
</dbReference>
<keyword evidence="2" id="KW-0677">Repeat</keyword>
<dbReference type="PANTHER" id="PTHR19848:SF8">
    <property type="entry name" value="F-BOX AND WD REPEAT DOMAIN CONTAINING 7"/>
    <property type="match status" value="1"/>
</dbReference>
<dbReference type="PANTHER" id="PTHR19848">
    <property type="entry name" value="WD40 REPEAT PROTEIN"/>
    <property type="match status" value="1"/>
</dbReference>
<dbReference type="eggNOG" id="COG2319">
    <property type="taxonomic scope" value="Bacteria"/>
</dbReference>
<dbReference type="HOGENOM" id="CLU_009283_0_0_7"/>
<dbReference type="eggNOG" id="COG4249">
    <property type="taxonomic scope" value="Bacteria"/>
</dbReference>
<dbReference type="SUPFAM" id="SSF52129">
    <property type="entry name" value="Caspase-like"/>
    <property type="match status" value="1"/>
</dbReference>
<dbReference type="Proteomes" id="UP000006431">
    <property type="component" value="Unassembled WGS sequence"/>
</dbReference>
<feature type="repeat" description="WD" evidence="3">
    <location>
        <begin position="290"/>
        <end position="331"/>
    </location>
</feature>
<feature type="repeat" description="WD" evidence="3">
    <location>
        <begin position="26"/>
        <end position="57"/>
    </location>
</feature>
<dbReference type="AlphaFoldDB" id="B6BHL4"/>
<evidence type="ECO:0000256" key="3">
    <source>
        <dbReference type="PROSITE-ProRule" id="PRU00221"/>
    </source>
</evidence>
<dbReference type="PRINTS" id="PR00320">
    <property type="entry name" value="GPROTEINBRPT"/>
</dbReference>
<gene>
    <name evidence="5" type="ORF">SMGD1_1488</name>
</gene>
<dbReference type="OrthoDB" id="9806985at2"/>
<reference evidence="5 6" key="1">
    <citation type="journal article" date="2012" name="Proc. Natl. Acad. Sci. U.S.A.">
        <title>Genome and physiology of a model Epsilonproteobacterium responsible for sulfide detoxification in marine oxygen depletion zones.</title>
        <authorList>
            <person name="Grote J."/>
            <person name="Schott T."/>
            <person name="Bruckner C.G."/>
            <person name="Glockner F.O."/>
            <person name="Jost G."/>
            <person name="Teeling H."/>
            <person name="Labrenz M."/>
            <person name="Jurgens K."/>
        </authorList>
    </citation>
    <scope>NUCLEOTIDE SEQUENCE [LARGE SCALE GENOMIC DNA]</scope>
    <source>
        <strain evidence="5 6">GD1</strain>
    </source>
</reference>
<feature type="domain" description="Peptidase C14 caspase" evidence="4">
    <location>
        <begin position="771"/>
        <end position="997"/>
    </location>
</feature>
<comment type="caution">
    <text evidence="5">The sequence shown here is derived from an EMBL/GenBank/DDBJ whole genome shotgun (WGS) entry which is preliminary data.</text>
</comment>
<dbReference type="InterPro" id="IPR015943">
    <property type="entry name" value="WD40/YVTN_repeat-like_dom_sf"/>
</dbReference>
<feature type="repeat" description="WD" evidence="3">
    <location>
        <begin position="121"/>
        <end position="162"/>
    </location>
</feature>
<dbReference type="PROSITE" id="PS00678">
    <property type="entry name" value="WD_REPEATS_1"/>
    <property type="match status" value="2"/>
</dbReference>
<name>B6BHL4_SULGG</name>
<keyword evidence="1 3" id="KW-0853">WD repeat</keyword>
<evidence type="ECO:0000256" key="1">
    <source>
        <dbReference type="ARBA" id="ARBA00022574"/>
    </source>
</evidence>
<dbReference type="PATRIC" id="fig|929558.5.peg.1479"/>
<dbReference type="SUPFAM" id="SSF50978">
    <property type="entry name" value="WD40 repeat-like"/>
    <property type="match status" value="1"/>
</dbReference>
<dbReference type="InterPro" id="IPR036322">
    <property type="entry name" value="WD40_repeat_dom_sf"/>
</dbReference>
<dbReference type="InterPro" id="IPR029030">
    <property type="entry name" value="Caspase-like_dom_sf"/>
</dbReference>
<dbReference type="GO" id="GO:0004197">
    <property type="term" value="F:cysteine-type endopeptidase activity"/>
    <property type="evidence" value="ECO:0007669"/>
    <property type="project" value="InterPro"/>
</dbReference>